<evidence type="ECO:0000256" key="1">
    <source>
        <dbReference type="SAM" id="Phobius"/>
    </source>
</evidence>
<dbReference type="AlphaFoldDB" id="I3W335"/>
<proteinExistence type="predicted"/>
<keyword evidence="2" id="KW-0614">Plasmid</keyword>
<keyword evidence="1" id="KW-0812">Transmembrane</keyword>
<sequence length="58" mass="6814">MSKSKESPCKGGNIKYPRSKYKLSIDIFVSFFIVWFSLIDCIKYGFDVKYIRYIACCI</sequence>
<keyword evidence="1" id="KW-0472">Membrane</keyword>
<organism evidence="2">
    <name type="scientific">Salmonella sp. 14</name>
    <dbReference type="NCBI Taxonomy" id="1179812"/>
    <lineage>
        <taxon>Bacteria</taxon>
        <taxon>Pseudomonadati</taxon>
        <taxon>Pseudomonadota</taxon>
        <taxon>Gammaproteobacteria</taxon>
        <taxon>Enterobacterales</taxon>
        <taxon>Enterobacteriaceae</taxon>
        <taxon>Salmonella</taxon>
    </lineage>
</organism>
<name>I3W335_9ENTR</name>
<reference evidence="2" key="1">
    <citation type="submission" date="2012-01" db="EMBL/GenBank/DDBJ databases">
        <authorList>
            <person name="Summers A.O."/>
            <person name="Wireman J."/>
        </authorList>
    </citation>
    <scope>NUCLEOTIDE SEQUENCE</scope>
    <source>
        <strain evidence="2">14</strain>
        <plasmid evidence="2">p14-120</plasmid>
    </source>
</reference>
<geneLocation type="plasmid" evidence="2">
    <name>p14-120</name>
</geneLocation>
<keyword evidence="1" id="KW-1133">Transmembrane helix</keyword>
<dbReference type="EMBL" id="JQ418538">
    <property type="protein sequence ID" value="AFK90012.1"/>
    <property type="molecule type" value="Genomic_DNA"/>
</dbReference>
<evidence type="ECO:0000313" key="2">
    <source>
        <dbReference type="EMBL" id="AFK90012.1"/>
    </source>
</evidence>
<feature type="transmembrane region" description="Helical" evidence="1">
    <location>
        <begin position="21"/>
        <end position="39"/>
    </location>
</feature>
<protein>
    <submittedName>
        <fullName evidence="2">Uncharacterized protein</fullName>
    </submittedName>
</protein>
<accession>I3W335</accession>